<accession>A0A3Q9KC53</accession>
<dbReference type="Gene3D" id="3.40.50.150">
    <property type="entry name" value="Vaccinia Virus protein VP39"/>
    <property type="match status" value="1"/>
</dbReference>
<dbReference type="GO" id="GO:0008757">
    <property type="term" value="F:S-adenosylmethionine-dependent methyltransferase activity"/>
    <property type="evidence" value="ECO:0007669"/>
    <property type="project" value="InterPro"/>
</dbReference>
<dbReference type="CDD" id="cd02440">
    <property type="entry name" value="AdoMet_MTases"/>
    <property type="match status" value="1"/>
</dbReference>
<evidence type="ECO:0000313" key="2">
    <source>
        <dbReference type="EMBL" id="AZS73501.1"/>
    </source>
</evidence>
<dbReference type="PANTHER" id="PTHR43591">
    <property type="entry name" value="METHYLTRANSFERASE"/>
    <property type="match status" value="1"/>
</dbReference>
<evidence type="ECO:0000313" key="3">
    <source>
        <dbReference type="Proteomes" id="UP000275579"/>
    </source>
</evidence>
<gene>
    <name evidence="2" type="ORF">DDE74_23405</name>
</gene>
<dbReference type="EMBL" id="CP029042">
    <property type="protein sequence ID" value="AZS73501.1"/>
    <property type="molecule type" value="Genomic_DNA"/>
</dbReference>
<organism evidence="2 3">
    <name type="scientific">Streptomyces lydicus</name>
    <dbReference type="NCBI Taxonomy" id="47763"/>
    <lineage>
        <taxon>Bacteria</taxon>
        <taxon>Bacillati</taxon>
        <taxon>Actinomycetota</taxon>
        <taxon>Actinomycetes</taxon>
        <taxon>Kitasatosporales</taxon>
        <taxon>Streptomycetaceae</taxon>
        <taxon>Streptomyces</taxon>
    </lineage>
</organism>
<dbReference type="InterPro" id="IPR013216">
    <property type="entry name" value="Methyltransf_11"/>
</dbReference>
<sequence length="272" mass="29157">MTDPSAERDAAVTDRAILTGSAYNTGRDLSARQSIYQWQTPRYDLPGIVVEQLEGTRGTVVDVGCGNGKFIERLRRDRPGMRLLGLDVSLGILAGVPRPVVVADAAQLPLASRSVDGALALHMLYHVQDIPTAIKELARVVKPGGVVIASTNGARDKAELDHLWERAAGDVLGVDKGPARISLSARFSLEQASGLLGAAFGKVETIELPGTIAVRSPEPVIAHMKSYRAWADQHAVPFEETVERAREIVSEQIEGNGAFEISCLGGMLICTR</sequence>
<dbReference type="Proteomes" id="UP000275579">
    <property type="component" value="Chromosome"/>
</dbReference>
<name>A0A3Q9KC53_9ACTN</name>
<reference evidence="2 3" key="1">
    <citation type="submission" date="2018-04" db="EMBL/GenBank/DDBJ databases">
        <title>Complete genome sequences of Streptomyces lydicus strain WYEC and characterization of antagonistic properties of biological control agents.</title>
        <authorList>
            <person name="Mariita R.M."/>
            <person name="Sello J.K."/>
        </authorList>
    </citation>
    <scope>NUCLEOTIDE SEQUENCE [LARGE SCALE GENOMIC DNA]</scope>
    <source>
        <strain evidence="2 3">WYEC 108</strain>
    </source>
</reference>
<dbReference type="Pfam" id="PF08241">
    <property type="entry name" value="Methyltransf_11"/>
    <property type="match status" value="1"/>
</dbReference>
<dbReference type="GO" id="GO:0032259">
    <property type="term" value="P:methylation"/>
    <property type="evidence" value="ECO:0007669"/>
    <property type="project" value="UniProtKB-KW"/>
</dbReference>
<dbReference type="SUPFAM" id="SSF53335">
    <property type="entry name" value="S-adenosyl-L-methionine-dependent methyltransferases"/>
    <property type="match status" value="1"/>
</dbReference>
<dbReference type="AlphaFoldDB" id="A0A3Q9KC53"/>
<dbReference type="RefSeq" id="WP_127152480.1">
    <property type="nucleotide sequence ID" value="NZ_CP029042.1"/>
</dbReference>
<evidence type="ECO:0000259" key="1">
    <source>
        <dbReference type="Pfam" id="PF08241"/>
    </source>
</evidence>
<dbReference type="InterPro" id="IPR029063">
    <property type="entry name" value="SAM-dependent_MTases_sf"/>
</dbReference>
<keyword evidence="2" id="KW-0808">Transferase</keyword>
<feature type="domain" description="Methyltransferase type 11" evidence="1">
    <location>
        <begin position="61"/>
        <end position="148"/>
    </location>
</feature>
<protein>
    <submittedName>
        <fullName evidence="2">SAM-dependent methyltransferase</fullName>
    </submittedName>
</protein>
<dbReference type="PANTHER" id="PTHR43591:SF24">
    <property type="entry name" value="2-METHOXY-6-POLYPRENYL-1,4-BENZOQUINOL METHYLASE, MITOCHONDRIAL"/>
    <property type="match status" value="1"/>
</dbReference>
<proteinExistence type="predicted"/>
<keyword evidence="2" id="KW-0489">Methyltransferase</keyword>